<accession>A0A370G2D7</accession>
<keyword evidence="3" id="KW-1185">Reference proteome</keyword>
<keyword evidence="1" id="KW-0040">ANK repeat</keyword>
<feature type="repeat" description="ANK" evidence="1">
    <location>
        <begin position="480"/>
        <end position="521"/>
    </location>
</feature>
<dbReference type="SMART" id="SM00248">
    <property type="entry name" value="ANK"/>
    <property type="match status" value="2"/>
</dbReference>
<evidence type="ECO:0000313" key="3">
    <source>
        <dbReference type="Proteomes" id="UP000254720"/>
    </source>
</evidence>
<dbReference type="AlphaFoldDB" id="A0A370G2D7"/>
<organism evidence="2 3">
    <name type="scientific">Aquicella lusitana</name>
    <dbReference type="NCBI Taxonomy" id="254246"/>
    <lineage>
        <taxon>Bacteria</taxon>
        <taxon>Pseudomonadati</taxon>
        <taxon>Pseudomonadota</taxon>
        <taxon>Gammaproteobacteria</taxon>
        <taxon>Legionellales</taxon>
        <taxon>Coxiellaceae</taxon>
        <taxon>Aquicella</taxon>
    </lineage>
</organism>
<reference evidence="2 3" key="1">
    <citation type="submission" date="2018-07" db="EMBL/GenBank/DDBJ databases">
        <title>Genomic Encyclopedia of Type Strains, Phase IV (KMG-IV): sequencing the most valuable type-strain genomes for metagenomic binning, comparative biology and taxonomic classification.</title>
        <authorList>
            <person name="Goeker M."/>
        </authorList>
    </citation>
    <scope>NUCLEOTIDE SEQUENCE [LARGE SCALE GENOMIC DNA]</scope>
    <source>
        <strain evidence="2 3">DSM 16500</strain>
    </source>
</reference>
<dbReference type="Gene3D" id="1.25.40.20">
    <property type="entry name" value="Ankyrin repeat-containing domain"/>
    <property type="match status" value="1"/>
</dbReference>
<comment type="caution">
    <text evidence="2">The sequence shown here is derived from an EMBL/GenBank/DDBJ whole genome shotgun (WGS) entry which is preliminary data.</text>
</comment>
<protein>
    <submittedName>
        <fullName evidence="2">Ankyrin repeat protein</fullName>
    </submittedName>
</protein>
<dbReference type="Pfam" id="PF00023">
    <property type="entry name" value="Ank"/>
    <property type="match status" value="1"/>
</dbReference>
<evidence type="ECO:0000256" key="1">
    <source>
        <dbReference type="PROSITE-ProRule" id="PRU00023"/>
    </source>
</evidence>
<dbReference type="RefSeq" id="WP_114835486.1">
    <property type="nucleotide sequence ID" value="NZ_LR699114.1"/>
</dbReference>
<dbReference type="Proteomes" id="UP000254720">
    <property type="component" value="Unassembled WGS sequence"/>
</dbReference>
<dbReference type="SUPFAM" id="SSF48403">
    <property type="entry name" value="Ankyrin repeat"/>
    <property type="match status" value="1"/>
</dbReference>
<dbReference type="PROSITE" id="PS50297">
    <property type="entry name" value="ANK_REP_REGION"/>
    <property type="match status" value="1"/>
</dbReference>
<proteinExistence type="predicted"/>
<dbReference type="InterPro" id="IPR036770">
    <property type="entry name" value="Ankyrin_rpt-contain_sf"/>
</dbReference>
<gene>
    <name evidence="2" type="ORF">C8D86_1438</name>
</gene>
<dbReference type="PROSITE" id="PS50088">
    <property type="entry name" value="ANK_REPEAT"/>
    <property type="match status" value="1"/>
</dbReference>
<name>A0A370G2D7_9COXI</name>
<dbReference type="InterPro" id="IPR002110">
    <property type="entry name" value="Ankyrin_rpt"/>
</dbReference>
<dbReference type="OrthoDB" id="5651243at2"/>
<evidence type="ECO:0000313" key="2">
    <source>
        <dbReference type="EMBL" id="RDI37156.1"/>
    </source>
</evidence>
<dbReference type="EMBL" id="QQAX01000043">
    <property type="protein sequence ID" value="RDI37156.1"/>
    <property type="molecule type" value="Genomic_DNA"/>
</dbReference>
<sequence length="548" mass="61210">MFSNSVSVTKRVKKFTQDAKFKQKDFINECQAEPDYVIVDQPIVIQAPSTSSPVINPDELIVPDQFSFGTVSATEIANIVNQIFKIAYDPLKVAQHLKSLDDALEKLMQEKNVSILDNASSPSYLLAGRGNFIPGAPSSSPKKKRKLLDELLLKREQERGINTNGYTVKFMEFISSTIADQIIANGYLFSENKQVSRVVLHGSYSHRLMVEALADAAKQGELDLKLDSQKVLSFPQLLEILVLVKTKLGFSLWEKVLDTVEDTQCMSGNPLDPATYNYSCRSPFVMNSILLCFGKTLGLPNLQSYLLDSHYKAMSQMIFRAKEKIGLAKGFLSYDDLDITDERIYDICMEYFSTMASHFGEVGGNTPFTVPDNLILTDSRYEGTVWGPSVARKITEPKQPGQYANWSAYLKEKGSLAKDGFFAGGELHKKRLLVKYKIDGLSGSSSLEEAFIRAATEGNASDLEWLLNCGVNPNARRLKDGSTALHQAIKMANKNESQLTKYQRCVQVLLTRGADITITDHTGYIPEKYDTKKLFETEISNLRPITPF</sequence>